<dbReference type="AlphaFoldDB" id="A0A8K0E276"/>
<dbReference type="OrthoDB" id="1935686at2759"/>
<proteinExistence type="predicted"/>
<gene>
    <name evidence="3" type="ORF">FNV43_RR19217</name>
</gene>
<accession>A0A8K0E276</accession>
<sequence>MAGIVVPLGAENFIKLFANDADMLLTVKDQVCKLFQDDLGIMKIFPKDSEEAAESVVDEDTAQSLHRRRRNVEEVIHDTNTFATELTEGIQDLRDSYNNLANREVNDITKDYLEKLIDRKLIQVASKRNDGGVKWCRIHDHLQDLCIKVGAEEKFLEIHSNADPSESFKTSEYVLASLESLPSLRTLKIEGFHYVDDAGFNMVLTKITIVSSEMYFNHFRVLGQKIDEYGQGIKYEGDVEVVAILP</sequence>
<dbReference type="Pfam" id="PF23559">
    <property type="entry name" value="WHD_DRP"/>
    <property type="match status" value="1"/>
</dbReference>
<evidence type="ECO:0000256" key="1">
    <source>
        <dbReference type="ARBA" id="ARBA00022737"/>
    </source>
</evidence>
<evidence type="ECO:0000313" key="4">
    <source>
        <dbReference type="Proteomes" id="UP000796880"/>
    </source>
</evidence>
<evidence type="ECO:0000259" key="2">
    <source>
        <dbReference type="Pfam" id="PF23559"/>
    </source>
</evidence>
<keyword evidence="4" id="KW-1185">Reference proteome</keyword>
<organism evidence="3 4">
    <name type="scientific">Rhamnella rubrinervis</name>
    <dbReference type="NCBI Taxonomy" id="2594499"/>
    <lineage>
        <taxon>Eukaryota</taxon>
        <taxon>Viridiplantae</taxon>
        <taxon>Streptophyta</taxon>
        <taxon>Embryophyta</taxon>
        <taxon>Tracheophyta</taxon>
        <taxon>Spermatophyta</taxon>
        <taxon>Magnoliopsida</taxon>
        <taxon>eudicotyledons</taxon>
        <taxon>Gunneridae</taxon>
        <taxon>Pentapetalae</taxon>
        <taxon>rosids</taxon>
        <taxon>fabids</taxon>
        <taxon>Rosales</taxon>
        <taxon>Rhamnaceae</taxon>
        <taxon>rhamnoid group</taxon>
        <taxon>Rhamneae</taxon>
        <taxon>Rhamnella</taxon>
    </lineage>
</organism>
<reference evidence="3" key="1">
    <citation type="submission" date="2020-03" db="EMBL/GenBank/DDBJ databases">
        <title>A high-quality chromosome-level genome assembly of a woody plant with both climbing and erect habits, Rhamnella rubrinervis.</title>
        <authorList>
            <person name="Lu Z."/>
            <person name="Yang Y."/>
            <person name="Zhu X."/>
            <person name="Sun Y."/>
        </authorList>
    </citation>
    <scope>NUCLEOTIDE SEQUENCE</scope>
    <source>
        <strain evidence="3">BYM</strain>
        <tissue evidence="3">Leaf</tissue>
    </source>
</reference>
<keyword evidence="1" id="KW-0677">Repeat</keyword>
<protein>
    <recommendedName>
        <fullName evidence="2">Disease resistance protein winged helix domain-containing protein</fullName>
    </recommendedName>
</protein>
<dbReference type="InterPro" id="IPR058922">
    <property type="entry name" value="WHD_DRP"/>
</dbReference>
<dbReference type="EMBL" id="VOIH02000008">
    <property type="protein sequence ID" value="KAF3440931.1"/>
    <property type="molecule type" value="Genomic_DNA"/>
</dbReference>
<evidence type="ECO:0000313" key="3">
    <source>
        <dbReference type="EMBL" id="KAF3440931.1"/>
    </source>
</evidence>
<name>A0A8K0E276_9ROSA</name>
<dbReference type="Proteomes" id="UP000796880">
    <property type="component" value="Unassembled WGS sequence"/>
</dbReference>
<comment type="caution">
    <text evidence="3">The sequence shown here is derived from an EMBL/GenBank/DDBJ whole genome shotgun (WGS) entry which is preliminary data.</text>
</comment>
<feature type="domain" description="Disease resistance protein winged helix" evidence="2">
    <location>
        <begin position="102"/>
        <end position="146"/>
    </location>
</feature>